<dbReference type="Proteomes" id="UP000694846">
    <property type="component" value="Unplaced"/>
</dbReference>
<evidence type="ECO:0000256" key="1">
    <source>
        <dbReference type="ARBA" id="ARBA00007347"/>
    </source>
</evidence>
<dbReference type="Pfam" id="PF08583">
    <property type="entry name" value="Cmc1"/>
    <property type="match status" value="1"/>
</dbReference>
<keyword evidence="3" id="KW-0496">Mitochondrion</keyword>
<evidence type="ECO:0000256" key="3">
    <source>
        <dbReference type="RuleBase" id="RU364104"/>
    </source>
</evidence>
<dbReference type="GO" id="GO:0005739">
    <property type="term" value="C:mitochondrion"/>
    <property type="evidence" value="ECO:0007669"/>
    <property type="project" value="UniProtKB-SubCell"/>
</dbReference>
<reference evidence="6" key="1">
    <citation type="submission" date="2025-08" db="UniProtKB">
        <authorList>
            <consortium name="RefSeq"/>
        </authorList>
    </citation>
    <scope>IDENTIFICATION</scope>
    <source>
        <tissue evidence="6">Whole body</tissue>
    </source>
</reference>
<organism evidence="5 6">
    <name type="scientific">Sipha flava</name>
    <name type="common">yellow sugarcane aphid</name>
    <dbReference type="NCBI Taxonomy" id="143950"/>
    <lineage>
        <taxon>Eukaryota</taxon>
        <taxon>Metazoa</taxon>
        <taxon>Ecdysozoa</taxon>
        <taxon>Arthropoda</taxon>
        <taxon>Hexapoda</taxon>
        <taxon>Insecta</taxon>
        <taxon>Pterygota</taxon>
        <taxon>Neoptera</taxon>
        <taxon>Paraneoptera</taxon>
        <taxon>Hemiptera</taxon>
        <taxon>Sternorrhyncha</taxon>
        <taxon>Aphidomorpha</taxon>
        <taxon>Aphidoidea</taxon>
        <taxon>Aphididae</taxon>
        <taxon>Sipha</taxon>
    </lineage>
</organism>
<keyword evidence="2" id="KW-1015">Disulfide bond</keyword>
<protein>
    <recommendedName>
        <fullName evidence="3">COX assembly mitochondrial protein</fullName>
    </recommendedName>
</protein>
<gene>
    <name evidence="6" type="primary">LOC112683548</name>
</gene>
<dbReference type="OrthoDB" id="6224010at2759"/>
<sequence>MSESKENVRKPRYAGGPHGLGDPDDYKLRKIEQNVVIPKIVRERAKYEKCVEENKAFGDCCLDTGFFMFYKCRQEVKLLNTCMEKWFINEDFIKECRNQYLEERRQYRLTGLKKNSDGIRMKS</sequence>
<evidence type="ECO:0000313" key="5">
    <source>
        <dbReference type="Proteomes" id="UP000694846"/>
    </source>
</evidence>
<dbReference type="RefSeq" id="XP_025410399.1">
    <property type="nucleotide sequence ID" value="XM_025554614.1"/>
</dbReference>
<dbReference type="InterPro" id="IPR013892">
    <property type="entry name" value="Cyt_c_biogenesis_Cmc1-like"/>
</dbReference>
<name>A0A8B8FHM7_9HEMI</name>
<comment type="subcellular location">
    <subcellularLocation>
        <location evidence="3">Mitochondrion</location>
    </subcellularLocation>
</comment>
<feature type="region of interest" description="Disordered" evidence="4">
    <location>
        <begin position="1"/>
        <end position="25"/>
    </location>
</feature>
<keyword evidence="5" id="KW-1185">Reference proteome</keyword>
<dbReference type="PROSITE" id="PS51808">
    <property type="entry name" value="CHCH"/>
    <property type="match status" value="1"/>
</dbReference>
<evidence type="ECO:0000313" key="6">
    <source>
        <dbReference type="RefSeq" id="XP_025410399.1"/>
    </source>
</evidence>
<accession>A0A8B8FHM7</accession>
<comment type="similarity">
    <text evidence="1 3">Belongs to the CMC family.</text>
</comment>
<dbReference type="GeneID" id="112683548"/>
<evidence type="ECO:0000256" key="2">
    <source>
        <dbReference type="ARBA" id="ARBA00023157"/>
    </source>
</evidence>
<proteinExistence type="inferred from homology"/>
<evidence type="ECO:0000256" key="4">
    <source>
        <dbReference type="SAM" id="MobiDB-lite"/>
    </source>
</evidence>
<dbReference type="AlphaFoldDB" id="A0A8B8FHM7"/>